<evidence type="ECO:0008006" key="5">
    <source>
        <dbReference type="Google" id="ProtNLM"/>
    </source>
</evidence>
<sequence>MATINGTKGSDLITGSSGADVITGGAGKDVILGGAGDDQLYGGAGKDFLYGGDGNDILKGGGGQDSLTGGAGSDQFVFRSAEGFSPIAFSGGHGVSEVWQWVIVTDLTFTDGDSVRITGFDDIFGALGMSRKGTGSYFIDGQEDVNAMARFLAANPGKGSYYEVKGGASDGTTFLMNDAAGHVQALTLNNVHPDAIVI</sequence>
<dbReference type="GO" id="GO:0005576">
    <property type="term" value="C:extracellular region"/>
    <property type="evidence" value="ECO:0007669"/>
    <property type="project" value="UniProtKB-SubCell"/>
</dbReference>
<dbReference type="PANTHER" id="PTHR38340">
    <property type="entry name" value="S-LAYER PROTEIN"/>
    <property type="match status" value="1"/>
</dbReference>
<evidence type="ECO:0000256" key="2">
    <source>
        <dbReference type="ARBA" id="ARBA00022525"/>
    </source>
</evidence>
<gene>
    <name evidence="3" type="ORF">NSE01_27560</name>
</gene>
<reference evidence="3 4" key="1">
    <citation type="submission" date="2019-07" db="EMBL/GenBank/DDBJ databases">
        <title>Whole genome shotgun sequence of Novosphingobium sediminis NBRC 106119.</title>
        <authorList>
            <person name="Hosoyama A."/>
            <person name="Uohara A."/>
            <person name="Ohji S."/>
            <person name="Ichikawa N."/>
        </authorList>
    </citation>
    <scope>NUCLEOTIDE SEQUENCE [LARGE SCALE GENOMIC DNA]</scope>
    <source>
        <strain evidence="3 4">NBRC 106119</strain>
    </source>
</reference>
<dbReference type="OrthoDB" id="7503603at2"/>
<dbReference type="PRINTS" id="PR00313">
    <property type="entry name" value="CABNDNGRPT"/>
</dbReference>
<accession>A0A512AML5</accession>
<dbReference type="AlphaFoldDB" id="A0A512AML5"/>
<dbReference type="Pfam" id="PF00353">
    <property type="entry name" value="HemolysinCabind"/>
    <property type="match status" value="1"/>
</dbReference>
<dbReference type="InterPro" id="IPR001343">
    <property type="entry name" value="Hemolysn_Ca-bd"/>
</dbReference>
<comment type="caution">
    <text evidence="3">The sequence shown here is derived from an EMBL/GenBank/DDBJ whole genome shotgun (WGS) entry which is preliminary data.</text>
</comment>
<keyword evidence="4" id="KW-1185">Reference proteome</keyword>
<evidence type="ECO:0000256" key="1">
    <source>
        <dbReference type="ARBA" id="ARBA00004613"/>
    </source>
</evidence>
<dbReference type="Proteomes" id="UP000321464">
    <property type="component" value="Unassembled WGS sequence"/>
</dbReference>
<dbReference type="RefSeq" id="WP_147160250.1">
    <property type="nucleotide sequence ID" value="NZ_BJYR01000018.1"/>
</dbReference>
<evidence type="ECO:0000313" key="4">
    <source>
        <dbReference type="Proteomes" id="UP000321464"/>
    </source>
</evidence>
<dbReference type="InterPro" id="IPR011049">
    <property type="entry name" value="Serralysin-like_metalloprot_C"/>
</dbReference>
<dbReference type="PANTHER" id="PTHR38340:SF1">
    <property type="entry name" value="S-LAYER PROTEIN"/>
    <property type="match status" value="1"/>
</dbReference>
<dbReference type="Gene3D" id="2.150.10.10">
    <property type="entry name" value="Serralysin-like metalloprotease, C-terminal"/>
    <property type="match status" value="2"/>
</dbReference>
<evidence type="ECO:0000313" key="3">
    <source>
        <dbReference type="EMBL" id="GEO00924.1"/>
    </source>
</evidence>
<protein>
    <recommendedName>
        <fullName evidence="5">Hemolysin expression modulating protein</fullName>
    </recommendedName>
</protein>
<dbReference type="SUPFAM" id="SSF51120">
    <property type="entry name" value="beta-Roll"/>
    <property type="match status" value="1"/>
</dbReference>
<dbReference type="InterPro" id="IPR050557">
    <property type="entry name" value="RTX_toxin/Mannuronan_C5-epim"/>
</dbReference>
<keyword evidence="2" id="KW-0964">Secreted</keyword>
<dbReference type="PROSITE" id="PS00330">
    <property type="entry name" value="HEMOLYSIN_CALCIUM"/>
    <property type="match status" value="3"/>
</dbReference>
<organism evidence="3 4">
    <name type="scientific">Novosphingobium sediminis</name>
    <dbReference type="NCBI Taxonomy" id="707214"/>
    <lineage>
        <taxon>Bacteria</taxon>
        <taxon>Pseudomonadati</taxon>
        <taxon>Pseudomonadota</taxon>
        <taxon>Alphaproteobacteria</taxon>
        <taxon>Sphingomonadales</taxon>
        <taxon>Sphingomonadaceae</taxon>
        <taxon>Novosphingobium</taxon>
    </lineage>
</organism>
<dbReference type="InterPro" id="IPR018511">
    <property type="entry name" value="Hemolysin-typ_Ca-bd_CS"/>
</dbReference>
<name>A0A512AML5_9SPHN</name>
<dbReference type="GO" id="GO:0005509">
    <property type="term" value="F:calcium ion binding"/>
    <property type="evidence" value="ECO:0007669"/>
    <property type="project" value="InterPro"/>
</dbReference>
<comment type="subcellular location">
    <subcellularLocation>
        <location evidence="1">Secreted</location>
    </subcellularLocation>
</comment>
<dbReference type="EMBL" id="BJYR01000018">
    <property type="protein sequence ID" value="GEO00924.1"/>
    <property type="molecule type" value="Genomic_DNA"/>
</dbReference>
<proteinExistence type="predicted"/>